<dbReference type="PANTHER" id="PTHR24208">
    <property type="entry name" value="LIM/HOMEOBOX PROTEIN LHX"/>
    <property type="match status" value="1"/>
</dbReference>
<dbReference type="InterPro" id="IPR001356">
    <property type="entry name" value="HD"/>
</dbReference>
<dbReference type="HOGENOM" id="CLU_029712_0_0_1"/>
<organism evidence="8 9">
    <name type="scientific">Ajellomyces capsulatus (strain H143)</name>
    <name type="common">Darling's disease fungus</name>
    <name type="synonym">Histoplasma capsulatum</name>
    <dbReference type="NCBI Taxonomy" id="544712"/>
    <lineage>
        <taxon>Eukaryota</taxon>
        <taxon>Fungi</taxon>
        <taxon>Dikarya</taxon>
        <taxon>Ascomycota</taxon>
        <taxon>Pezizomycotina</taxon>
        <taxon>Eurotiomycetes</taxon>
        <taxon>Eurotiomycetidae</taxon>
        <taxon>Onygenales</taxon>
        <taxon>Ajellomycetaceae</taxon>
        <taxon>Histoplasma</taxon>
    </lineage>
</organism>
<evidence type="ECO:0000256" key="5">
    <source>
        <dbReference type="PROSITE-ProRule" id="PRU00108"/>
    </source>
</evidence>
<name>C6H8Z0_AJECH</name>
<dbReference type="InterPro" id="IPR050453">
    <property type="entry name" value="LIM_Homeobox_TF"/>
</dbReference>
<reference evidence="9" key="1">
    <citation type="submission" date="2009-05" db="EMBL/GenBank/DDBJ databases">
        <title>The genome sequence of Ajellomyces capsulatus strain H143.</title>
        <authorList>
            <person name="Champion M."/>
            <person name="Cuomo C.A."/>
            <person name="Ma L.-J."/>
            <person name="Henn M.R."/>
            <person name="Sil A."/>
            <person name="Goldman B."/>
            <person name="Young S.K."/>
            <person name="Kodira C.D."/>
            <person name="Zeng Q."/>
            <person name="Koehrsen M."/>
            <person name="Alvarado L."/>
            <person name="Berlin A.M."/>
            <person name="Borenstein D."/>
            <person name="Chen Z."/>
            <person name="Engels R."/>
            <person name="Freedman E."/>
            <person name="Gellesch M."/>
            <person name="Goldberg J."/>
            <person name="Griggs A."/>
            <person name="Gujja S."/>
            <person name="Heiman D.I."/>
            <person name="Hepburn T.A."/>
            <person name="Howarth C."/>
            <person name="Jen D."/>
            <person name="Larson L."/>
            <person name="Lewis B."/>
            <person name="Mehta T."/>
            <person name="Park D."/>
            <person name="Pearson M."/>
            <person name="Roberts A."/>
            <person name="Saif S."/>
            <person name="Shea T.D."/>
            <person name="Shenoy N."/>
            <person name="Sisk P."/>
            <person name="Stolte C."/>
            <person name="Sykes S."/>
            <person name="Walk T."/>
            <person name="White J."/>
            <person name="Yandava C."/>
            <person name="Klein B."/>
            <person name="McEwen J.G."/>
            <person name="Puccia R."/>
            <person name="Goldman G.H."/>
            <person name="Felipe M.S."/>
            <person name="Nino-Vega G."/>
            <person name="San-Blas G."/>
            <person name="Taylor J.W."/>
            <person name="Mendoza L."/>
            <person name="Galagan J.E."/>
            <person name="Nusbaum C."/>
            <person name="Birren B.W."/>
        </authorList>
    </citation>
    <scope>NUCLEOTIDE SEQUENCE [LARGE SCALE GENOMIC DNA]</scope>
    <source>
        <strain evidence="9">H143</strain>
    </source>
</reference>
<accession>C6H8Z0</accession>
<dbReference type="GO" id="GO:0005634">
    <property type="term" value="C:nucleus"/>
    <property type="evidence" value="ECO:0007669"/>
    <property type="project" value="UniProtKB-SubCell"/>
</dbReference>
<evidence type="ECO:0000256" key="1">
    <source>
        <dbReference type="ARBA" id="ARBA00004123"/>
    </source>
</evidence>
<dbReference type="AlphaFoldDB" id="C6H8Z0"/>
<dbReference type="SMART" id="SM00389">
    <property type="entry name" value="HOX"/>
    <property type="match status" value="1"/>
</dbReference>
<evidence type="ECO:0000256" key="3">
    <source>
        <dbReference type="ARBA" id="ARBA00023155"/>
    </source>
</evidence>
<dbReference type="Proteomes" id="UP000002624">
    <property type="component" value="Unassembled WGS sequence"/>
</dbReference>
<dbReference type="OMA" id="THVDHEG"/>
<dbReference type="CDD" id="cd00086">
    <property type="entry name" value="homeodomain"/>
    <property type="match status" value="1"/>
</dbReference>
<evidence type="ECO:0000256" key="4">
    <source>
        <dbReference type="ARBA" id="ARBA00023242"/>
    </source>
</evidence>
<feature type="DNA-binding region" description="Homeobox" evidence="5">
    <location>
        <begin position="197"/>
        <end position="257"/>
    </location>
</feature>
<protein>
    <submittedName>
        <fullName evidence="8">Homeobox transcription factor</fullName>
    </submittedName>
</protein>
<keyword evidence="4 5" id="KW-0539">Nucleus</keyword>
<dbReference type="VEuPathDB" id="FungiDB:HCDG_02671"/>
<dbReference type="PROSITE" id="PS50071">
    <property type="entry name" value="HOMEOBOX_2"/>
    <property type="match status" value="1"/>
</dbReference>
<gene>
    <name evidence="8" type="ORF">HCDG_02671</name>
</gene>
<dbReference type="PANTHER" id="PTHR24208:SF166">
    <property type="entry name" value="LIM HOMEOBOX TRANSCRIPTION FACTOR 1 ALPHA, ISOFORM B"/>
    <property type="match status" value="1"/>
</dbReference>
<dbReference type="EMBL" id="GG692421">
    <property type="protein sequence ID" value="EER42773.1"/>
    <property type="molecule type" value="Genomic_DNA"/>
</dbReference>
<proteinExistence type="predicted"/>
<dbReference type="OrthoDB" id="6159439at2759"/>
<feature type="domain" description="Homeobox" evidence="7">
    <location>
        <begin position="195"/>
        <end position="256"/>
    </location>
</feature>
<sequence>MAPFISTIPICRVNASWHNQQLECPQTGSEPRSFRLFPTVMKDHSPLQINVIEQKEQKVHLSVPPVCETIDPLALHFKDNGDSEAQNEISNKRSILPQAKMKYLEGELEFSMRSTSTNSTSGASLIFNRIESDNIETNDDDTGDDIDINIGIDQFKTHVDHEGLGQRQSGGQSLAKTTIDRLKAKRRMKRFRQTLANRNPIPRLSHNRTRFLMSEFTRQAHPDAAHRERLSKEIPGLSPRQEQIWFQNRRAKLKRLTSDDREKALIPRTLPDGFDITEDIYSLYRSWHQSSNNTLTPAGIYSNPIQEGGDIFTPLISIITRKPCDEDYTTSPLSASSGCDGYFPSPTSALATGSEHETHDNSSRFALFCNSQASALRYMSPSTRTSNFSHFSSQSYCHHVPDLFQPITANPRTVSLESSYEQNLSYSQTISGYGTPDATSPVLDMPYRIAVPDRQFEPNVSNQPPSRLHLNMACWKRGDHGLQSDPLPNNTANKDQVSPLDSTFSSNPCGGSYGKRNFSSLSLLASLIPF</sequence>
<comment type="subcellular location">
    <subcellularLocation>
        <location evidence="1 5 6">Nucleus</location>
    </subcellularLocation>
</comment>
<dbReference type="Gene3D" id="1.10.10.60">
    <property type="entry name" value="Homeodomain-like"/>
    <property type="match status" value="1"/>
</dbReference>
<dbReference type="GO" id="GO:0000977">
    <property type="term" value="F:RNA polymerase II transcription regulatory region sequence-specific DNA binding"/>
    <property type="evidence" value="ECO:0007669"/>
    <property type="project" value="TreeGrafter"/>
</dbReference>
<evidence type="ECO:0000256" key="2">
    <source>
        <dbReference type="ARBA" id="ARBA00023125"/>
    </source>
</evidence>
<keyword evidence="2 5" id="KW-0238">DNA-binding</keyword>
<dbReference type="Pfam" id="PF00046">
    <property type="entry name" value="Homeodomain"/>
    <property type="match status" value="1"/>
</dbReference>
<evidence type="ECO:0000313" key="8">
    <source>
        <dbReference type="EMBL" id="EER42773.1"/>
    </source>
</evidence>
<evidence type="ECO:0000259" key="7">
    <source>
        <dbReference type="PROSITE" id="PS50071"/>
    </source>
</evidence>
<evidence type="ECO:0000256" key="6">
    <source>
        <dbReference type="RuleBase" id="RU000682"/>
    </source>
</evidence>
<dbReference type="InterPro" id="IPR009057">
    <property type="entry name" value="Homeodomain-like_sf"/>
</dbReference>
<dbReference type="SUPFAM" id="SSF46689">
    <property type="entry name" value="Homeodomain-like"/>
    <property type="match status" value="1"/>
</dbReference>
<evidence type="ECO:0000313" key="9">
    <source>
        <dbReference type="Proteomes" id="UP000002624"/>
    </source>
</evidence>
<dbReference type="GO" id="GO:0000981">
    <property type="term" value="F:DNA-binding transcription factor activity, RNA polymerase II-specific"/>
    <property type="evidence" value="ECO:0007669"/>
    <property type="project" value="TreeGrafter"/>
</dbReference>
<dbReference type="STRING" id="544712.C6H8Z0"/>
<keyword evidence="3 5" id="KW-0371">Homeobox</keyword>